<organism evidence="4">
    <name type="scientific">Streptomyces sp. NBC_00119</name>
    <dbReference type="NCBI Taxonomy" id="2975659"/>
    <lineage>
        <taxon>Bacteria</taxon>
        <taxon>Bacillati</taxon>
        <taxon>Actinomycetota</taxon>
        <taxon>Actinomycetes</taxon>
        <taxon>Kitasatosporales</taxon>
        <taxon>Streptomycetaceae</taxon>
        <taxon>Streptomyces</taxon>
    </lineage>
</organism>
<dbReference type="InterPro" id="IPR008972">
    <property type="entry name" value="Cupredoxin"/>
</dbReference>
<evidence type="ECO:0000256" key="2">
    <source>
        <dbReference type="SAM" id="MobiDB-lite"/>
    </source>
</evidence>
<dbReference type="AlphaFoldDB" id="A0AAU1UK66"/>
<dbReference type="SUPFAM" id="SSF49503">
    <property type="entry name" value="Cupredoxins"/>
    <property type="match status" value="3"/>
</dbReference>
<dbReference type="GO" id="GO:0005507">
    <property type="term" value="F:copper ion binding"/>
    <property type="evidence" value="ECO:0007669"/>
    <property type="project" value="InterPro"/>
</dbReference>
<dbReference type="InterPro" id="IPR045087">
    <property type="entry name" value="Cu-oxidase_fam"/>
</dbReference>
<name>A0AAU1UK66_9ACTN</name>
<dbReference type="GO" id="GO:0016491">
    <property type="term" value="F:oxidoreductase activity"/>
    <property type="evidence" value="ECO:0007669"/>
    <property type="project" value="InterPro"/>
</dbReference>
<sequence length="632" mass="70828">MAGAMGGATMLPRGAGEQAYAADGHGHGSASANTSIPHTPKLKKFVDPLPIPRTAISDPSVYPGADYYEITMRPGTWRFHRDLGPAKVWGYWAANPHDPRKPIGMGYLGPTLSVTRDHPTVVKYRNHLPTTHLFQFVINKIRKGDPQLTPTPPPPYKPMQPFPANVNVWNVVHQHGGFTAPQSDGMPLQSFSPDGIHAESYSSLDPSRVEPNEQICAYTNHDRSCMLWYHDHGMGMTSVNVYAGLAGLYRVGDPADDRLGLPRGEFEVPLILQDRTFHPDGSLAYTMTLQQGEDTPVVNGKAYPFLEVERRRYRLRVLNASNERFWRLRFDVPEDVMPQPVLPFWLIGTDGGLRTPLQMLNFLISPAERYDLIVDFSKVPMGTKVTLTNYNAPVHFPGGDGPEISEVMEFHVTKRSSGGGDRTTPPMELELPKAEPIQVTAHTRRREWVLYQHQLFGTMTFNAVPFMEPSEDFVKAGSTEIWEYINPNHDGHPMHVHLVNFQVLNRQPIDAAGYQAQYEKWIAGGRKPEDKPVLANYLTGPPIPPDPDEALSRKDTVKSYPETVTRIVINEFDPPTERIAGLRGSGTKLPATYVQHCHILEHEDDDLMRPWTIVGDDDHTEGDHAGHYSDDR</sequence>
<reference evidence="4" key="1">
    <citation type="submission" date="2022-10" db="EMBL/GenBank/DDBJ databases">
        <title>The complete genomes of actinobacterial strains from the NBC collection.</title>
        <authorList>
            <person name="Joergensen T.S."/>
            <person name="Alvarez Arevalo M."/>
            <person name="Sterndorff E.B."/>
            <person name="Faurdal D."/>
            <person name="Vuksanovic O."/>
            <person name="Mourched A.-S."/>
            <person name="Charusanti P."/>
            <person name="Shaw S."/>
            <person name="Blin K."/>
            <person name="Weber T."/>
        </authorList>
    </citation>
    <scope>NUCLEOTIDE SEQUENCE</scope>
    <source>
        <strain evidence="4">NBC_00119</strain>
    </source>
</reference>
<dbReference type="Gene3D" id="2.60.40.420">
    <property type="entry name" value="Cupredoxins - blue copper proteins"/>
    <property type="match status" value="3"/>
</dbReference>
<evidence type="ECO:0000313" key="4">
    <source>
        <dbReference type="EMBL" id="WTS17626.1"/>
    </source>
</evidence>
<accession>A0AAU1UK66</accession>
<proteinExistence type="inferred from homology"/>
<dbReference type="PANTHER" id="PTHR48267:SF1">
    <property type="entry name" value="BILIRUBIN OXIDASE"/>
    <property type="match status" value="1"/>
</dbReference>
<comment type="similarity">
    <text evidence="1">Belongs to the multicopper oxidase family.</text>
</comment>
<dbReference type="Pfam" id="PF07731">
    <property type="entry name" value="Cu-oxidase_2"/>
    <property type="match status" value="1"/>
</dbReference>
<dbReference type="CDD" id="cd13868">
    <property type="entry name" value="CuRO_2_CotA_like"/>
    <property type="match status" value="1"/>
</dbReference>
<dbReference type="CDD" id="cd13844">
    <property type="entry name" value="CuRO_1_BOD_CotA_like"/>
    <property type="match status" value="1"/>
</dbReference>
<dbReference type="PANTHER" id="PTHR48267">
    <property type="entry name" value="CUPREDOXIN SUPERFAMILY PROTEIN"/>
    <property type="match status" value="1"/>
</dbReference>
<protein>
    <submittedName>
        <fullName evidence="4">Multicopper oxidase domain-containing protein</fullName>
    </submittedName>
</protein>
<gene>
    <name evidence="4" type="ORF">OHU69_45340</name>
</gene>
<feature type="domain" description="Plastocyanin-like" evidence="3">
    <location>
        <begin position="462"/>
        <end position="612"/>
    </location>
</feature>
<evidence type="ECO:0000259" key="3">
    <source>
        <dbReference type="Pfam" id="PF07731"/>
    </source>
</evidence>
<evidence type="ECO:0000256" key="1">
    <source>
        <dbReference type="ARBA" id="ARBA00010609"/>
    </source>
</evidence>
<dbReference type="EMBL" id="CP108195">
    <property type="protein sequence ID" value="WTS17626.1"/>
    <property type="molecule type" value="Genomic_DNA"/>
</dbReference>
<feature type="region of interest" description="Disordered" evidence="2">
    <location>
        <begin position="19"/>
        <end position="43"/>
    </location>
</feature>
<feature type="compositionally biased region" description="Low complexity" evidence="2">
    <location>
        <begin position="19"/>
        <end position="32"/>
    </location>
</feature>
<dbReference type="InterPro" id="IPR011706">
    <property type="entry name" value="Cu-oxidase_C"/>
</dbReference>